<organism evidence="9 10">
    <name type="scientific">Orbilia brochopaga</name>
    <dbReference type="NCBI Taxonomy" id="3140254"/>
    <lineage>
        <taxon>Eukaryota</taxon>
        <taxon>Fungi</taxon>
        <taxon>Dikarya</taxon>
        <taxon>Ascomycota</taxon>
        <taxon>Pezizomycotina</taxon>
        <taxon>Orbiliomycetes</taxon>
        <taxon>Orbiliales</taxon>
        <taxon>Orbiliaceae</taxon>
        <taxon>Orbilia</taxon>
    </lineage>
</organism>
<dbReference type="SMART" id="SM00320">
    <property type="entry name" value="WD40"/>
    <property type="match status" value="10"/>
</dbReference>
<feature type="repeat" description="WD" evidence="6">
    <location>
        <begin position="1009"/>
        <end position="1050"/>
    </location>
</feature>
<evidence type="ECO:0000256" key="5">
    <source>
        <dbReference type="ARBA" id="ARBA00043913"/>
    </source>
</evidence>
<feature type="repeat" description="WD" evidence="6">
    <location>
        <begin position="1108"/>
        <end position="1141"/>
    </location>
</feature>
<accession>A0AAV9UPQ1</accession>
<evidence type="ECO:0000256" key="2">
    <source>
        <dbReference type="ARBA" id="ARBA00022737"/>
    </source>
</evidence>
<feature type="repeat" description="WD" evidence="6">
    <location>
        <begin position="965"/>
        <end position="1000"/>
    </location>
</feature>
<evidence type="ECO:0000256" key="6">
    <source>
        <dbReference type="PROSITE-ProRule" id="PRU00221"/>
    </source>
</evidence>
<evidence type="ECO:0000256" key="3">
    <source>
        <dbReference type="ARBA" id="ARBA00038415"/>
    </source>
</evidence>
<feature type="repeat" description="WD" evidence="6">
    <location>
        <begin position="795"/>
        <end position="836"/>
    </location>
</feature>
<dbReference type="EMBL" id="JAVHNQ010000006">
    <property type="protein sequence ID" value="KAK6344182.1"/>
    <property type="molecule type" value="Genomic_DNA"/>
</dbReference>
<dbReference type="SUPFAM" id="SSF52540">
    <property type="entry name" value="P-loop containing nucleoside triphosphate hydrolases"/>
    <property type="match status" value="1"/>
</dbReference>
<dbReference type="SUPFAM" id="SSF50969">
    <property type="entry name" value="YVTN repeat-like/Quinoprotein amine dehydrogenase"/>
    <property type="match status" value="1"/>
</dbReference>
<comment type="function">
    <text evidence="5">Involved in mitochondrial fission. Acts as an adapter protein required to form mitochondrial fission complexes. Formation of these complexes is required to promote constriction and fission of the mitochondrial compartment at a late step in mitochondrial division.</text>
</comment>
<evidence type="ECO:0000256" key="7">
    <source>
        <dbReference type="SAM" id="Coils"/>
    </source>
</evidence>
<feature type="domain" description="Nephrocystin 3-like N-terminal" evidence="8">
    <location>
        <begin position="149"/>
        <end position="312"/>
    </location>
</feature>
<dbReference type="InterPro" id="IPR015943">
    <property type="entry name" value="WD40/YVTN_repeat-like_dom_sf"/>
</dbReference>
<evidence type="ECO:0000256" key="1">
    <source>
        <dbReference type="ARBA" id="ARBA00022574"/>
    </source>
</evidence>
<dbReference type="PROSITE" id="PS00678">
    <property type="entry name" value="WD_REPEATS_1"/>
    <property type="match status" value="4"/>
</dbReference>
<dbReference type="GO" id="GO:0005634">
    <property type="term" value="C:nucleus"/>
    <property type="evidence" value="ECO:0007669"/>
    <property type="project" value="TreeGrafter"/>
</dbReference>
<dbReference type="InterPro" id="IPR036322">
    <property type="entry name" value="WD40_repeat_dom_sf"/>
</dbReference>
<feature type="repeat" description="WD" evidence="6">
    <location>
        <begin position="879"/>
        <end position="923"/>
    </location>
</feature>
<dbReference type="Gene3D" id="2.130.10.10">
    <property type="entry name" value="YVTN repeat-like/Quinoprotein amine dehydrogenase"/>
    <property type="match status" value="3"/>
</dbReference>
<dbReference type="InterPro" id="IPR027417">
    <property type="entry name" value="P-loop_NTPase"/>
</dbReference>
<keyword evidence="7" id="KW-0175">Coiled coil</keyword>
<dbReference type="Proteomes" id="UP001375240">
    <property type="component" value="Unassembled WGS sequence"/>
</dbReference>
<dbReference type="SUPFAM" id="SSF50978">
    <property type="entry name" value="WD40 repeat-like"/>
    <property type="match status" value="1"/>
</dbReference>
<feature type="repeat" description="WD" evidence="6">
    <location>
        <begin position="753"/>
        <end position="794"/>
    </location>
</feature>
<evidence type="ECO:0000313" key="10">
    <source>
        <dbReference type="Proteomes" id="UP001375240"/>
    </source>
</evidence>
<evidence type="ECO:0000313" key="9">
    <source>
        <dbReference type="EMBL" id="KAK6344182.1"/>
    </source>
</evidence>
<feature type="coiled-coil region" evidence="7">
    <location>
        <begin position="27"/>
        <end position="86"/>
    </location>
</feature>
<dbReference type="AlphaFoldDB" id="A0AAV9UPQ1"/>
<dbReference type="PRINTS" id="PR00320">
    <property type="entry name" value="GPROTEINBRPT"/>
</dbReference>
<dbReference type="PANTHER" id="PTHR22847:SF637">
    <property type="entry name" value="WD REPEAT DOMAIN 5B"/>
    <property type="match status" value="1"/>
</dbReference>
<reference evidence="9 10" key="1">
    <citation type="submission" date="2019-10" db="EMBL/GenBank/DDBJ databases">
        <authorList>
            <person name="Palmer J.M."/>
        </authorList>
    </citation>
    <scope>NUCLEOTIDE SEQUENCE [LARGE SCALE GENOMIC DNA]</scope>
    <source>
        <strain evidence="9 10">TWF696</strain>
    </source>
</reference>
<dbReference type="InterPro" id="IPR001680">
    <property type="entry name" value="WD40_rpt"/>
</dbReference>
<evidence type="ECO:0000259" key="8">
    <source>
        <dbReference type="Pfam" id="PF24883"/>
    </source>
</evidence>
<dbReference type="InterPro" id="IPR020472">
    <property type="entry name" value="WD40_PAC1"/>
</dbReference>
<dbReference type="PANTHER" id="PTHR22847">
    <property type="entry name" value="WD40 REPEAT PROTEIN"/>
    <property type="match status" value="1"/>
</dbReference>
<dbReference type="PROSITE" id="PS50294">
    <property type="entry name" value="WD_REPEATS_REGION"/>
    <property type="match status" value="4"/>
</dbReference>
<dbReference type="InterPro" id="IPR019775">
    <property type="entry name" value="WD40_repeat_CS"/>
</dbReference>
<dbReference type="InterPro" id="IPR011044">
    <property type="entry name" value="Quino_amine_DH_bsu"/>
</dbReference>
<comment type="similarity">
    <text evidence="3">Belongs to the WD repeat MDV1/CAF4 family.</text>
</comment>
<keyword evidence="1 6" id="KW-0853">WD repeat</keyword>
<dbReference type="Gene3D" id="3.40.50.300">
    <property type="entry name" value="P-loop containing nucleotide triphosphate hydrolases"/>
    <property type="match status" value="1"/>
</dbReference>
<dbReference type="GO" id="GO:1990234">
    <property type="term" value="C:transferase complex"/>
    <property type="evidence" value="ECO:0007669"/>
    <property type="project" value="UniProtKB-ARBA"/>
</dbReference>
<dbReference type="InterPro" id="IPR056884">
    <property type="entry name" value="NPHP3-like_N"/>
</dbReference>
<feature type="repeat" description="WD" evidence="6">
    <location>
        <begin position="837"/>
        <end position="878"/>
    </location>
</feature>
<name>A0AAV9UPQ1_9PEZI</name>
<keyword evidence="2" id="KW-0677">Repeat</keyword>
<protein>
    <recommendedName>
        <fullName evidence="4">Mitochondrial division protein 1</fullName>
    </recommendedName>
</protein>
<gene>
    <name evidence="9" type="ORF">TWF696_007824</name>
</gene>
<sequence length="1248" mass="138778">MDPLSVTASIIALCQGIGVCWKVYSGVKDANQDIERLQKEVTNVEGLIERVEELFRSPSRPNLSESKELKNALQGCHSELQRLKDKLGSGERKFLKVVKTRAKVQLGDVNRKLDFGNLPVAEGAFYGSFTDRHEPECLLGTRTDLLKCIAEWVKDPHGKCIFWLHGAAGAGKSTISRTVAKNTADQSQLAASFFFKRGEKDRGNASRLFTTLASQIAYRIRDTGPIIQSAIDTDPSIGGMRPAEQFDKLIFQPLSQLRPNKHNVPHQPIKAVFVIDALDECDGKEDQRLIISLLGRLTSLKSVDMRVFLTSRPELPLRLGFSELSGGTHRDMILHEAPGIKHDIALFIEQEFMKIRKHHSLPSSWPGDEIIQKLVCMSVPLFIFAATACLFIGSEYRDPDKSINIVMKYQTNLHTSGLGPTYFPVLDPLATVAISDPQNELAEEFRVIVGTILSLMSPLSIPSLSGLLSIPERTIDRMLKPLHSVLDVPSQTNRHAAVRMFHLSFRDFLFNQSLCDVHKGRFKPFWINDKEAHGTIYRRCIELMASPEGLQDNICGLSIGTLQKDVDKATVEKHLTPELRYACRYWLYHLEQSADKIDDGSQVYTFLQKHLLNWFEIISLSDEMSAILEMINTLDSIVDEDNSENISAFVHDIKRFAIWNQYIIGKAPLQTYYSALIFAPKKCKVRCTFKPEERIEWMSQLPRVPDDWSGLLKTIRGHTDIVSSVAFLPRGRTQENHMIRLWDTATVSSQQLLSEHTDCVTSIAFSHRMKTFASVLGDYTIQLWDAATGSPQHLLDGHTMDITSMEFSPDGKILASASRDSTMRLWDVASGSPQQLLIGNPEGATSMAFSPDGKTLASASRDSIISLWDVATGSLRQSLDGHTMGVVDIMTFTSSYDGKRLISISRDLTVRLWDVATGSLQKLLPRHPNMAFSVALSPNGKLLASARLGSTVWLRDTATGAVQKLNAHTNLVPGVAFSPDSKTLTSDPRDHTVKLRDVATITSQHLLSDSRYSGYITAMGFSPDGKMLASVSSGGTTLLWDTATGTSQRTLLDIRQESGYVRYKCTCVALSTDGKMFASSDGDIISLKNMATGTRLMLGGYTDGFEFTNITFSPDNTMLASLSEDEAIKLWDVATGKLQNTFSTLNFDLSAFYFSKDGHNINTNSHSISIKTGQSFLLSDNTRQDEGRDKIFLVKDEWSTRNGERLIWLPRNDRPTASAVHHNTIAVGHDSGNVSFFTFSDSNIHSQP</sequence>
<evidence type="ECO:0000256" key="4">
    <source>
        <dbReference type="ARBA" id="ARBA00039789"/>
    </source>
</evidence>
<comment type="caution">
    <text evidence="9">The sequence shown here is derived from an EMBL/GenBank/DDBJ whole genome shotgun (WGS) entry which is preliminary data.</text>
</comment>
<keyword evidence="10" id="KW-1185">Reference proteome</keyword>
<dbReference type="Pfam" id="PF24883">
    <property type="entry name" value="NPHP3_N"/>
    <property type="match status" value="1"/>
</dbReference>
<proteinExistence type="inferred from homology"/>
<dbReference type="CDD" id="cd00200">
    <property type="entry name" value="WD40"/>
    <property type="match status" value="1"/>
</dbReference>
<dbReference type="PROSITE" id="PS50082">
    <property type="entry name" value="WD_REPEATS_2"/>
    <property type="match status" value="7"/>
</dbReference>
<dbReference type="Pfam" id="PF00400">
    <property type="entry name" value="WD40"/>
    <property type="match status" value="7"/>
</dbReference>